<gene>
    <name evidence="1" type="ORF">SI8410_03003991</name>
</gene>
<protein>
    <submittedName>
        <fullName evidence="1">Uncharacterized protein</fullName>
    </submittedName>
</protein>
<organism evidence="1 2">
    <name type="scientific">Spirodela intermedia</name>
    <name type="common">Intermediate duckweed</name>
    <dbReference type="NCBI Taxonomy" id="51605"/>
    <lineage>
        <taxon>Eukaryota</taxon>
        <taxon>Viridiplantae</taxon>
        <taxon>Streptophyta</taxon>
        <taxon>Embryophyta</taxon>
        <taxon>Tracheophyta</taxon>
        <taxon>Spermatophyta</taxon>
        <taxon>Magnoliopsida</taxon>
        <taxon>Liliopsida</taxon>
        <taxon>Araceae</taxon>
        <taxon>Lemnoideae</taxon>
        <taxon>Spirodela</taxon>
    </lineage>
</organism>
<dbReference type="Proteomes" id="UP000663760">
    <property type="component" value="Chromosome 3"/>
</dbReference>
<dbReference type="EMBL" id="LR746266">
    <property type="protein sequence ID" value="CAA7393205.1"/>
    <property type="molecule type" value="Genomic_DNA"/>
</dbReference>
<accession>A0A7I8K7Y3</accession>
<sequence length="84" mass="9120">MAPAYNGMAHAHVDVALVSNDTKFESRKTKFRRRGGNASVMHRSSECSGGLSCSVHGLEAFGRTVMQCPQPQRLSLDKDDVGNL</sequence>
<reference evidence="1" key="1">
    <citation type="submission" date="2020-02" db="EMBL/GenBank/DDBJ databases">
        <authorList>
            <person name="Scholz U."/>
            <person name="Mascher M."/>
            <person name="Fiebig A."/>
        </authorList>
    </citation>
    <scope>NUCLEOTIDE SEQUENCE</scope>
</reference>
<keyword evidence="2" id="KW-1185">Reference proteome</keyword>
<dbReference type="AlphaFoldDB" id="A0A7I8K7Y3"/>
<evidence type="ECO:0000313" key="1">
    <source>
        <dbReference type="EMBL" id="CAA7393205.1"/>
    </source>
</evidence>
<evidence type="ECO:0000313" key="2">
    <source>
        <dbReference type="Proteomes" id="UP000663760"/>
    </source>
</evidence>
<name>A0A7I8K7Y3_SPIIN</name>
<proteinExistence type="predicted"/>